<dbReference type="RefSeq" id="WP_246190450.1">
    <property type="nucleotide sequence ID" value="NZ_CABPSQ010000024.1"/>
</dbReference>
<dbReference type="EMBL" id="CABPSQ010000024">
    <property type="protein sequence ID" value="VVE77000.1"/>
    <property type="molecule type" value="Genomic_DNA"/>
</dbReference>
<proteinExistence type="predicted"/>
<gene>
    <name evidence="1" type="ORF">PCA31118_05354</name>
</gene>
<organism evidence="1 2">
    <name type="scientific">Pandoraea captiosa</name>
    <dbReference type="NCBI Taxonomy" id="2508302"/>
    <lineage>
        <taxon>Bacteria</taxon>
        <taxon>Pseudomonadati</taxon>
        <taxon>Pseudomonadota</taxon>
        <taxon>Betaproteobacteria</taxon>
        <taxon>Burkholderiales</taxon>
        <taxon>Burkholderiaceae</taxon>
        <taxon>Pandoraea</taxon>
    </lineage>
</organism>
<sequence>MDNEHLEHLIHKTLQAKAGGFDALSTGEKLAAAILLNRFDWLQEMDYSMAEAIARIDDNWLELIGTASRILKYPSDYPAMFS</sequence>
<keyword evidence="2" id="KW-1185">Reference proteome</keyword>
<dbReference type="AlphaFoldDB" id="A0A5E5AXY8"/>
<evidence type="ECO:0000313" key="2">
    <source>
        <dbReference type="Proteomes" id="UP000414136"/>
    </source>
</evidence>
<name>A0A5E5AXY8_9BURK</name>
<reference evidence="1 2" key="1">
    <citation type="submission" date="2019-08" db="EMBL/GenBank/DDBJ databases">
        <authorList>
            <person name="Peeters C."/>
        </authorList>
    </citation>
    <scope>NUCLEOTIDE SEQUENCE [LARGE SCALE GENOMIC DNA]</scope>
    <source>
        <strain evidence="1 2">LMG 31118</strain>
    </source>
</reference>
<evidence type="ECO:0000313" key="1">
    <source>
        <dbReference type="EMBL" id="VVE77000.1"/>
    </source>
</evidence>
<dbReference type="Proteomes" id="UP000414136">
    <property type="component" value="Unassembled WGS sequence"/>
</dbReference>
<protein>
    <submittedName>
        <fullName evidence="1">Uncharacterized protein</fullName>
    </submittedName>
</protein>
<accession>A0A5E5AXY8</accession>